<dbReference type="PANTHER" id="PTHR42648">
    <property type="entry name" value="TRANSPOSASE, PUTATIVE-RELATED"/>
    <property type="match status" value="1"/>
</dbReference>
<comment type="caution">
    <text evidence="2">The sequence shown here is derived from an EMBL/GenBank/DDBJ whole genome shotgun (WGS) entry which is preliminary data.</text>
</comment>
<dbReference type="EMBL" id="BKCJ010554840">
    <property type="protein sequence ID" value="GFB11318.1"/>
    <property type="molecule type" value="Genomic_DNA"/>
</dbReference>
<protein>
    <recommendedName>
        <fullName evidence="3">Integrase catalytic domain-containing protein</fullName>
    </recommendedName>
</protein>
<sequence length="419" mass="46138">MKGIKREFSVAKTPQQNGVAEKKNRTLIETARTMLADSLLPIPFWAEAVNTDCNPDEGFLIGYSVSSKAFRVFNSRTRIVQETLHINFIENQPNVAGNGPIWLFDIDTLTQFMNYQPVVVENQPNHNAGIQGNFDAGKVMKEENESEIHVSPSSSDKPKKHDEKAKRDAKGKSLVDLSIGVKDLRDEFEELIVNSTNGVNAANTPVTTVGPNLTNSTNSFNADAPSDNAVSPNFELGGKSSFVDPFQYLDDPDMPALEEIIYLDDEEDVGAEADFSNLESSITVSPIPTTRVHKDHHVTQIIGDLSSATQTRNADATFVDNENESEIHVSPSSSDKPKKHDEKAKREAKGKNMPALEEIIYLDDEEDVGAEADFSNLESSITVSPIPTTRVHKDHHVTQIIGDVSSATQTRSMTRTVEE</sequence>
<evidence type="ECO:0008006" key="3">
    <source>
        <dbReference type="Google" id="ProtNLM"/>
    </source>
</evidence>
<dbReference type="AlphaFoldDB" id="A0A699L0H7"/>
<gene>
    <name evidence="2" type="ORF">Tci_683289</name>
</gene>
<dbReference type="SUPFAM" id="SSF53098">
    <property type="entry name" value="Ribonuclease H-like"/>
    <property type="match status" value="1"/>
</dbReference>
<evidence type="ECO:0000256" key="1">
    <source>
        <dbReference type="SAM" id="MobiDB-lite"/>
    </source>
</evidence>
<dbReference type="PANTHER" id="PTHR42648:SF32">
    <property type="entry name" value="RIBONUCLEASE H-LIKE DOMAIN, GAG-PRE-INTEGRASE DOMAIN PROTEIN-RELATED"/>
    <property type="match status" value="1"/>
</dbReference>
<accession>A0A699L0H7</accession>
<feature type="region of interest" description="Disordered" evidence="1">
    <location>
        <begin position="320"/>
        <end position="350"/>
    </location>
</feature>
<reference evidence="2" key="1">
    <citation type="journal article" date="2019" name="Sci. Rep.">
        <title>Draft genome of Tanacetum cinerariifolium, the natural source of mosquito coil.</title>
        <authorList>
            <person name="Yamashiro T."/>
            <person name="Shiraishi A."/>
            <person name="Satake H."/>
            <person name="Nakayama K."/>
        </authorList>
    </citation>
    <scope>NUCLEOTIDE SEQUENCE</scope>
</reference>
<feature type="compositionally biased region" description="Basic and acidic residues" evidence="1">
    <location>
        <begin position="156"/>
        <end position="169"/>
    </location>
</feature>
<feature type="region of interest" description="Disordered" evidence="1">
    <location>
        <begin position="143"/>
        <end position="169"/>
    </location>
</feature>
<feature type="compositionally biased region" description="Basic and acidic residues" evidence="1">
    <location>
        <begin position="335"/>
        <end position="350"/>
    </location>
</feature>
<name>A0A699L0H7_TANCI</name>
<dbReference type="Gene3D" id="3.30.420.10">
    <property type="entry name" value="Ribonuclease H-like superfamily/Ribonuclease H"/>
    <property type="match status" value="1"/>
</dbReference>
<organism evidence="2">
    <name type="scientific">Tanacetum cinerariifolium</name>
    <name type="common">Dalmatian daisy</name>
    <name type="synonym">Chrysanthemum cinerariifolium</name>
    <dbReference type="NCBI Taxonomy" id="118510"/>
    <lineage>
        <taxon>Eukaryota</taxon>
        <taxon>Viridiplantae</taxon>
        <taxon>Streptophyta</taxon>
        <taxon>Embryophyta</taxon>
        <taxon>Tracheophyta</taxon>
        <taxon>Spermatophyta</taxon>
        <taxon>Magnoliopsida</taxon>
        <taxon>eudicotyledons</taxon>
        <taxon>Gunneridae</taxon>
        <taxon>Pentapetalae</taxon>
        <taxon>asterids</taxon>
        <taxon>campanulids</taxon>
        <taxon>Asterales</taxon>
        <taxon>Asteraceae</taxon>
        <taxon>Asteroideae</taxon>
        <taxon>Anthemideae</taxon>
        <taxon>Anthemidinae</taxon>
        <taxon>Tanacetum</taxon>
    </lineage>
</organism>
<evidence type="ECO:0000313" key="2">
    <source>
        <dbReference type="EMBL" id="GFB11318.1"/>
    </source>
</evidence>
<dbReference type="InterPro" id="IPR012337">
    <property type="entry name" value="RNaseH-like_sf"/>
</dbReference>
<dbReference type="InterPro" id="IPR039537">
    <property type="entry name" value="Retrotran_Ty1/copia-like"/>
</dbReference>
<dbReference type="InterPro" id="IPR036397">
    <property type="entry name" value="RNaseH_sf"/>
</dbReference>
<proteinExistence type="predicted"/>
<dbReference type="GO" id="GO:0003676">
    <property type="term" value="F:nucleic acid binding"/>
    <property type="evidence" value="ECO:0007669"/>
    <property type="project" value="InterPro"/>
</dbReference>